<proteinExistence type="predicted"/>
<evidence type="ECO:0000256" key="3">
    <source>
        <dbReference type="ARBA" id="ARBA00022989"/>
    </source>
</evidence>
<dbReference type="RefSeq" id="XP_066936301.1">
    <property type="nucleotide sequence ID" value="XM_067080200.1"/>
</dbReference>
<keyword evidence="4 6" id="KW-0472">Membrane</keyword>
<dbReference type="AlphaFoldDB" id="A0A7M5X6N1"/>
<keyword evidence="8" id="KW-1185">Reference proteome</keyword>
<dbReference type="EnsemblMetazoa" id="CLYHEMT018096.1">
    <property type="protein sequence ID" value="CLYHEMP018096.1"/>
    <property type="gene ID" value="CLYHEMG018096"/>
</dbReference>
<dbReference type="PANTHER" id="PTHR16521:SF3">
    <property type="entry name" value="TYPE-1 ANGIOTENSIN II RECEPTOR-ASSOCIATED PROTEIN"/>
    <property type="match status" value="1"/>
</dbReference>
<keyword evidence="2 6" id="KW-0812">Transmembrane</keyword>
<dbReference type="GeneID" id="136824046"/>
<dbReference type="GO" id="GO:0038166">
    <property type="term" value="P:angiotensin-activated signaling pathway"/>
    <property type="evidence" value="ECO:0007669"/>
    <property type="project" value="InterPro"/>
</dbReference>
<organism evidence="7 8">
    <name type="scientific">Clytia hemisphaerica</name>
    <dbReference type="NCBI Taxonomy" id="252671"/>
    <lineage>
        <taxon>Eukaryota</taxon>
        <taxon>Metazoa</taxon>
        <taxon>Cnidaria</taxon>
        <taxon>Hydrozoa</taxon>
        <taxon>Hydroidolina</taxon>
        <taxon>Leptothecata</taxon>
        <taxon>Obeliida</taxon>
        <taxon>Clytiidae</taxon>
        <taxon>Clytia</taxon>
    </lineage>
</organism>
<feature type="compositionally biased region" description="Pro residues" evidence="5">
    <location>
        <begin position="168"/>
        <end position="177"/>
    </location>
</feature>
<dbReference type="SMART" id="SM00805">
    <property type="entry name" value="AGTRAP"/>
    <property type="match status" value="1"/>
</dbReference>
<evidence type="ECO:0000313" key="7">
    <source>
        <dbReference type="EnsemblMetazoa" id="CLYHEMP018096.1"/>
    </source>
</evidence>
<dbReference type="Proteomes" id="UP000594262">
    <property type="component" value="Unplaced"/>
</dbReference>
<comment type="subcellular location">
    <subcellularLocation>
        <location evidence="1">Membrane</location>
        <topology evidence="1">Multi-pass membrane protein</topology>
    </subcellularLocation>
</comment>
<evidence type="ECO:0000256" key="1">
    <source>
        <dbReference type="ARBA" id="ARBA00004141"/>
    </source>
</evidence>
<evidence type="ECO:0000256" key="6">
    <source>
        <dbReference type="SAM" id="Phobius"/>
    </source>
</evidence>
<feature type="region of interest" description="Disordered" evidence="5">
    <location>
        <begin position="131"/>
        <end position="177"/>
    </location>
</feature>
<feature type="transmembrane region" description="Helical" evidence="6">
    <location>
        <begin position="64"/>
        <end position="82"/>
    </location>
</feature>
<accession>A0A7M5X6N1</accession>
<feature type="transmembrane region" description="Helical" evidence="6">
    <location>
        <begin position="102"/>
        <end position="122"/>
    </location>
</feature>
<dbReference type="GO" id="GO:0005886">
    <property type="term" value="C:plasma membrane"/>
    <property type="evidence" value="ECO:0007669"/>
    <property type="project" value="TreeGrafter"/>
</dbReference>
<evidence type="ECO:0000256" key="5">
    <source>
        <dbReference type="SAM" id="MobiDB-lite"/>
    </source>
</evidence>
<evidence type="ECO:0000256" key="4">
    <source>
        <dbReference type="ARBA" id="ARBA00023136"/>
    </source>
</evidence>
<sequence length="177" mass="19534">MALNLSGIPSVPMRMIFMVLFCMVTWTAVGLDWVGSGYLLSNYFVVLIGIWAEYDKISPVPVQIFFFGMLFTLLNDIINIGVRFEGSKNGAKAGGVYNTFNFNATCYILLILVKPVASLFIYKEWSFRVNSDEGEGQAPNASAYERLDQNNGGGAYGGYGGAKDQPPQYQPPQQPFP</sequence>
<feature type="transmembrane region" description="Helical" evidence="6">
    <location>
        <begin position="12"/>
        <end position="29"/>
    </location>
</feature>
<dbReference type="OrthoDB" id="8191171at2759"/>
<reference evidence="7" key="1">
    <citation type="submission" date="2021-01" db="UniProtKB">
        <authorList>
            <consortium name="EnsemblMetazoa"/>
        </authorList>
    </citation>
    <scope>IDENTIFICATION</scope>
</reference>
<dbReference type="Pfam" id="PF06396">
    <property type="entry name" value="AGTRAP"/>
    <property type="match status" value="1"/>
</dbReference>
<keyword evidence="3 6" id="KW-1133">Transmembrane helix</keyword>
<protein>
    <submittedName>
        <fullName evidence="7">Uncharacterized protein</fullName>
    </submittedName>
</protein>
<evidence type="ECO:0000313" key="8">
    <source>
        <dbReference type="Proteomes" id="UP000594262"/>
    </source>
</evidence>
<name>A0A7M5X6N1_9CNID</name>
<evidence type="ECO:0000256" key="2">
    <source>
        <dbReference type="ARBA" id="ARBA00022692"/>
    </source>
</evidence>
<dbReference type="InterPro" id="IPR009436">
    <property type="entry name" value="AGTRAP"/>
</dbReference>
<feature type="compositionally biased region" description="Gly residues" evidence="5">
    <location>
        <begin position="151"/>
        <end position="161"/>
    </location>
</feature>
<dbReference type="PANTHER" id="PTHR16521">
    <property type="entry name" value="TYPE-1 ANGIOTENSIN II RECEPTOR-ASSOCIATED PROTEIN"/>
    <property type="match status" value="1"/>
</dbReference>